<dbReference type="VEuPathDB" id="FungiDB:TAPDE_003807"/>
<protein>
    <submittedName>
        <fullName evidence="2">Uncharacterized protein</fullName>
    </submittedName>
</protein>
<gene>
    <name evidence="2" type="ORF">TAPDE_003807</name>
</gene>
<dbReference type="EMBL" id="CAHR02000159">
    <property type="protein sequence ID" value="CCG83575.1"/>
    <property type="molecule type" value="Genomic_DNA"/>
</dbReference>
<proteinExistence type="predicted"/>
<dbReference type="Proteomes" id="UP000013776">
    <property type="component" value="Unassembled WGS sequence"/>
</dbReference>
<evidence type="ECO:0000313" key="3">
    <source>
        <dbReference type="Proteomes" id="UP000013776"/>
    </source>
</evidence>
<reference evidence="2 3" key="1">
    <citation type="journal article" date="2013" name="MBio">
        <title>Genome sequencing of the plant pathogen Taphrina deformans, the causal agent of peach leaf curl.</title>
        <authorList>
            <person name="Cisse O.H."/>
            <person name="Almeida J.M.G.C.F."/>
            <person name="Fonseca A."/>
            <person name="Kumar A.A."/>
            <person name="Salojaervi J."/>
            <person name="Overmyer K."/>
            <person name="Hauser P.M."/>
            <person name="Pagni M."/>
        </authorList>
    </citation>
    <scope>NUCLEOTIDE SEQUENCE [LARGE SCALE GENOMIC DNA]</scope>
    <source>
        <strain evidence="3">PYCC 5710 / ATCC 11124 / CBS 356.35 / IMI 108563 / JCM 9778 / NBRC 8474</strain>
    </source>
</reference>
<comment type="caution">
    <text evidence="2">The sequence shown here is derived from an EMBL/GenBank/DDBJ whole genome shotgun (WGS) entry which is preliminary data.</text>
</comment>
<dbReference type="AlphaFoldDB" id="R4XJQ6"/>
<sequence length="434" mass="47873">MVLKSCAQTTDALQSIVEKIKLFPAPIRLASPRSAEKQAHSSSVSDTVRHGIVLGMTILYYEKAIEAGPSTLSKRHTTAMKIITASIEALRVMTNKSLDRLLLLSGHQRTSPETYSKQFYKVTTKLGKQATQCAAKIETIVEMAHLPTFAKTMQNIRLLPSTNPSLQPEELEFSDLFLILCNYTIAVARTNTEKALIGEIRTNKNSCSTASNDTAATLKMVMERRNAPIEELITCHRKMNGLRVNKAEENGFVSRMKATRREPNWKVSLETNSCSSPTKNNTGDLSWPLNQGNSLEPPQPLLRIDKSGPPGANSAPFDLDDVYDSYHDHDIDATLGLPGSNAVHALTRQPSHKSRVAQTANLRTKAFPIPPPLPARYKAKPPMEVVKLSSTQVMTGGDNLSVCDNLDVVVRAPARPSTSDRKIPAIQEIRDQYY</sequence>
<evidence type="ECO:0000256" key="1">
    <source>
        <dbReference type="SAM" id="MobiDB-lite"/>
    </source>
</evidence>
<keyword evidence="3" id="KW-1185">Reference proteome</keyword>
<evidence type="ECO:0000313" key="2">
    <source>
        <dbReference type="EMBL" id="CCG83575.1"/>
    </source>
</evidence>
<organism evidence="2 3">
    <name type="scientific">Taphrina deformans (strain PYCC 5710 / ATCC 11124 / CBS 356.35 / IMI 108563 / JCM 9778 / NBRC 8474)</name>
    <name type="common">Peach leaf curl fungus</name>
    <name type="synonym">Lalaria deformans</name>
    <dbReference type="NCBI Taxonomy" id="1097556"/>
    <lineage>
        <taxon>Eukaryota</taxon>
        <taxon>Fungi</taxon>
        <taxon>Dikarya</taxon>
        <taxon>Ascomycota</taxon>
        <taxon>Taphrinomycotina</taxon>
        <taxon>Taphrinomycetes</taxon>
        <taxon>Taphrinales</taxon>
        <taxon>Taphrinaceae</taxon>
        <taxon>Taphrina</taxon>
    </lineage>
</organism>
<feature type="region of interest" description="Disordered" evidence="1">
    <location>
        <begin position="269"/>
        <end position="292"/>
    </location>
</feature>
<name>R4XJQ6_TAPDE</name>
<accession>R4XJQ6</accession>